<evidence type="ECO:0000256" key="3">
    <source>
        <dbReference type="ARBA" id="ARBA00022980"/>
    </source>
</evidence>
<dbReference type="GO" id="GO:1990904">
    <property type="term" value="C:ribonucleoprotein complex"/>
    <property type="evidence" value="ECO:0007669"/>
    <property type="project" value="UniProtKB-KW"/>
</dbReference>
<dbReference type="SUPFAM" id="SSF53137">
    <property type="entry name" value="Translational machinery components"/>
    <property type="match status" value="1"/>
</dbReference>
<dbReference type="InterPro" id="IPR036967">
    <property type="entry name" value="Ribosomal_uS11_sf"/>
</dbReference>
<evidence type="ECO:0000256" key="4">
    <source>
        <dbReference type="ARBA" id="ARBA00023128"/>
    </source>
</evidence>
<reference evidence="8 9" key="1">
    <citation type="submission" date="2019-01" db="EMBL/GenBank/DDBJ databases">
        <title>A draft genome assembly of the solar-powered sea slug Elysia chlorotica.</title>
        <authorList>
            <person name="Cai H."/>
            <person name="Li Q."/>
            <person name="Fang X."/>
            <person name="Li J."/>
            <person name="Curtis N.E."/>
            <person name="Altenburger A."/>
            <person name="Shibata T."/>
            <person name="Feng M."/>
            <person name="Maeda T."/>
            <person name="Schwartz J.A."/>
            <person name="Shigenobu S."/>
            <person name="Lundholm N."/>
            <person name="Nishiyama T."/>
            <person name="Yang H."/>
            <person name="Hasebe M."/>
            <person name="Li S."/>
            <person name="Pierce S.K."/>
            <person name="Wang J."/>
        </authorList>
    </citation>
    <scope>NUCLEOTIDE SEQUENCE [LARGE SCALE GENOMIC DNA]</scope>
    <source>
        <strain evidence="8">EC2010</strain>
        <tissue evidence="8">Whole organism of an adult</tissue>
    </source>
</reference>
<proteinExistence type="inferred from homology"/>
<dbReference type="FunFam" id="3.30.420.80:FF:000005">
    <property type="entry name" value="39S ribosomal protein L18, mitochondrial"/>
    <property type="match status" value="1"/>
</dbReference>
<comment type="caution">
    <text evidence="8">The sequence shown here is derived from an EMBL/GenBank/DDBJ whole genome shotgun (WGS) entry which is preliminary data.</text>
</comment>
<keyword evidence="3" id="KW-0689">Ribosomal protein</keyword>
<dbReference type="OrthoDB" id="1932324at2759"/>
<evidence type="ECO:0000256" key="6">
    <source>
        <dbReference type="ARBA" id="ARBA00069051"/>
    </source>
</evidence>
<protein>
    <recommendedName>
        <fullName evidence="6">Large ribosomal subunit protein uL18m</fullName>
    </recommendedName>
    <alternativeName>
        <fullName evidence="7">39S ribosomal protein L18, mitochondrial</fullName>
    </alternativeName>
</protein>
<evidence type="ECO:0000313" key="9">
    <source>
        <dbReference type="Proteomes" id="UP000271974"/>
    </source>
</evidence>
<dbReference type="GO" id="GO:0006412">
    <property type="term" value="P:translation"/>
    <property type="evidence" value="ECO:0007669"/>
    <property type="project" value="InterPro"/>
</dbReference>
<dbReference type="EMBL" id="RQTK01000136">
    <property type="protein sequence ID" value="RUS86516.1"/>
    <property type="molecule type" value="Genomic_DNA"/>
</dbReference>
<keyword evidence="9" id="KW-1185">Reference proteome</keyword>
<keyword evidence="5" id="KW-0687">Ribonucleoprotein</keyword>
<keyword evidence="4" id="KW-0496">Mitochondrion</keyword>
<dbReference type="Proteomes" id="UP000271974">
    <property type="component" value="Unassembled WGS sequence"/>
</dbReference>
<accession>A0A433TY69</accession>
<dbReference type="PANTHER" id="PTHR12899">
    <property type="entry name" value="39S RIBOSOMAL PROTEIN L18, MITOCHONDRIAL"/>
    <property type="match status" value="1"/>
</dbReference>
<organism evidence="8 9">
    <name type="scientific">Elysia chlorotica</name>
    <name type="common">Eastern emerald elysia</name>
    <name type="synonym">Sea slug</name>
    <dbReference type="NCBI Taxonomy" id="188477"/>
    <lineage>
        <taxon>Eukaryota</taxon>
        <taxon>Metazoa</taxon>
        <taxon>Spiralia</taxon>
        <taxon>Lophotrochozoa</taxon>
        <taxon>Mollusca</taxon>
        <taxon>Gastropoda</taxon>
        <taxon>Heterobranchia</taxon>
        <taxon>Euthyneura</taxon>
        <taxon>Panpulmonata</taxon>
        <taxon>Sacoglossa</taxon>
        <taxon>Placobranchoidea</taxon>
        <taxon>Plakobranchidae</taxon>
        <taxon>Elysia</taxon>
    </lineage>
</organism>
<dbReference type="GO" id="GO:0003735">
    <property type="term" value="F:structural constituent of ribosome"/>
    <property type="evidence" value="ECO:0007669"/>
    <property type="project" value="InterPro"/>
</dbReference>
<dbReference type="STRING" id="188477.A0A433TY69"/>
<dbReference type="AlphaFoldDB" id="A0A433TY69"/>
<evidence type="ECO:0000256" key="7">
    <source>
        <dbReference type="ARBA" id="ARBA00082661"/>
    </source>
</evidence>
<evidence type="ECO:0000256" key="2">
    <source>
        <dbReference type="ARBA" id="ARBA00007116"/>
    </source>
</evidence>
<dbReference type="GO" id="GO:0005743">
    <property type="term" value="C:mitochondrial inner membrane"/>
    <property type="evidence" value="ECO:0007669"/>
    <property type="project" value="UniProtKB-ARBA"/>
</dbReference>
<evidence type="ECO:0000313" key="8">
    <source>
        <dbReference type="EMBL" id="RUS86516.1"/>
    </source>
</evidence>
<gene>
    <name evidence="8" type="ORF">EGW08_005708</name>
</gene>
<name>A0A433TY69_ELYCH</name>
<dbReference type="CDD" id="cd00432">
    <property type="entry name" value="Ribosomal_L18_L5e"/>
    <property type="match status" value="1"/>
</dbReference>
<dbReference type="GO" id="GO:0005840">
    <property type="term" value="C:ribosome"/>
    <property type="evidence" value="ECO:0007669"/>
    <property type="project" value="UniProtKB-KW"/>
</dbReference>
<dbReference type="GO" id="GO:0008097">
    <property type="term" value="F:5S rRNA binding"/>
    <property type="evidence" value="ECO:0007669"/>
    <property type="project" value="TreeGrafter"/>
</dbReference>
<dbReference type="Gene3D" id="3.30.420.80">
    <property type="entry name" value="Ribosomal protein S11"/>
    <property type="match status" value="1"/>
</dbReference>
<dbReference type="InterPro" id="IPR057268">
    <property type="entry name" value="Ribosomal_L18"/>
</dbReference>
<sequence>MAGLFRNLGLLSKSICNSSQLEIIHNFPTQLRQYVRCLSLSSVSMSNNNSDYVINPIYRNRNPRNLEKLGYARKRLGWKFQSPRRDYYHKLVLQRSSRHTKAWVEHSSGKIVLSASTTENAISSQLNSFTDVSACENIGRVLAQRCLEGGITAVFFDEDGEAAKSERVASFLQAFKDANIDLSEAEMKVPEFRPGVNYDGYNRYAEPKVWREDYQDV</sequence>
<evidence type="ECO:0000256" key="5">
    <source>
        <dbReference type="ARBA" id="ARBA00023274"/>
    </source>
</evidence>
<dbReference type="PANTHER" id="PTHR12899:SF3">
    <property type="entry name" value="LARGE RIBOSOMAL SUBUNIT PROTEIN UL18M"/>
    <property type="match status" value="1"/>
</dbReference>
<dbReference type="Pfam" id="PF00861">
    <property type="entry name" value="Ribosomal_L18p"/>
    <property type="match status" value="1"/>
</dbReference>
<comment type="similarity">
    <text evidence="2">Belongs to the universal ribosomal protein uL18 family.</text>
</comment>
<comment type="subcellular location">
    <subcellularLocation>
        <location evidence="1">Mitochondrion</location>
    </subcellularLocation>
</comment>
<dbReference type="InterPro" id="IPR005484">
    <property type="entry name" value="Ribosomal_uL18_bac/plant/anim"/>
</dbReference>
<evidence type="ECO:0000256" key="1">
    <source>
        <dbReference type="ARBA" id="ARBA00004173"/>
    </source>
</evidence>